<feature type="transmembrane region" description="Helical" evidence="9">
    <location>
        <begin position="239"/>
        <end position="260"/>
    </location>
</feature>
<evidence type="ECO:0000256" key="3">
    <source>
        <dbReference type="ARBA" id="ARBA00022448"/>
    </source>
</evidence>
<feature type="transmembrane region" description="Helical" evidence="9">
    <location>
        <begin position="207"/>
        <end position="227"/>
    </location>
</feature>
<dbReference type="InterPro" id="IPR036259">
    <property type="entry name" value="MFS_trans_sf"/>
</dbReference>
<feature type="transmembrane region" description="Helical" evidence="9">
    <location>
        <begin position="148"/>
        <end position="168"/>
    </location>
</feature>
<evidence type="ECO:0000256" key="6">
    <source>
        <dbReference type="ARBA" id="ARBA00022989"/>
    </source>
</evidence>
<dbReference type="PANTHER" id="PTHR42718:SF9">
    <property type="entry name" value="MAJOR FACILITATOR SUPERFAMILY MULTIDRUG TRANSPORTER MFSC"/>
    <property type="match status" value="1"/>
</dbReference>
<dbReference type="InterPro" id="IPR020846">
    <property type="entry name" value="MFS_dom"/>
</dbReference>
<name>A0A939TLK8_9MICO</name>
<sequence length="520" mass="53880">MSTGSFCHNWNPQSDPASTPSRARRKPPVTLEHTPDTAAPPAPTTTPPRPGPVIALLVASAFVVVLNETIMGVALPRLMEDLDITAATAQWLTTGFLLTMAIVIPLTGFLLARYPLRGLFFSAMSLFAAGTLIAAVSPGFELLLVGRIVQASGTAVMLPLLFTTVLNVVPASHRGRMMGVISIVIAVAPAIGPTVSGIILSALDWRWMFWLVLPIALAAIALGAVWVRNITETRHARFDILSVGLSALGFGGLIFGLSSIGESASGHAPVPVWIPLVAGSLALALFVLRQLHLQRSDAALLDLRTFASRSFSLAVVLVVVVMSALFGSLILLPLYLQQVLSLDTLTVGLMLLPGGALMGLIAPLVGALFDRFGPTPLVIPGMIVAAGALWGMTTFGVDTGVAWIIVVHMTLNLGLGFVFTPLLTSALGSLPRALYSHGSATMSTIQQVAGAAGTALFITLMSLGTASASAAGADPTVATAAGVHTAFLVGACIASAAVVLAFFVRKPASQESAAELATEH</sequence>
<comment type="similarity">
    <text evidence="2">Belongs to the major facilitator superfamily. EmrB family.</text>
</comment>
<evidence type="ECO:0000256" key="8">
    <source>
        <dbReference type="SAM" id="MobiDB-lite"/>
    </source>
</evidence>
<feature type="domain" description="Major facilitator superfamily (MFS) profile" evidence="10">
    <location>
        <begin position="53"/>
        <end position="509"/>
    </location>
</feature>
<feature type="transmembrane region" description="Helical" evidence="9">
    <location>
        <begin position="91"/>
        <end position="112"/>
    </location>
</feature>
<feature type="region of interest" description="Disordered" evidence="8">
    <location>
        <begin position="1"/>
        <end position="48"/>
    </location>
</feature>
<dbReference type="PROSITE" id="PS50850">
    <property type="entry name" value="MFS"/>
    <property type="match status" value="1"/>
</dbReference>
<keyword evidence="6 9" id="KW-1133">Transmembrane helix</keyword>
<dbReference type="InterPro" id="IPR011701">
    <property type="entry name" value="MFS"/>
</dbReference>
<evidence type="ECO:0000256" key="2">
    <source>
        <dbReference type="ARBA" id="ARBA00008537"/>
    </source>
</evidence>
<feature type="compositionally biased region" description="Polar residues" evidence="8">
    <location>
        <begin position="1"/>
        <end position="21"/>
    </location>
</feature>
<dbReference type="EMBL" id="JAGFBF010000001">
    <property type="protein sequence ID" value="MBO2988513.1"/>
    <property type="molecule type" value="Genomic_DNA"/>
</dbReference>
<feature type="transmembrane region" description="Helical" evidence="9">
    <location>
        <begin position="272"/>
        <end position="291"/>
    </location>
</feature>
<keyword evidence="5 9" id="KW-0812">Transmembrane</keyword>
<gene>
    <name evidence="11" type="ORF">J4H85_00675</name>
</gene>
<dbReference type="Pfam" id="PF07690">
    <property type="entry name" value="MFS_1"/>
    <property type="match status" value="1"/>
</dbReference>
<proteinExistence type="inferred from homology"/>
<dbReference type="PANTHER" id="PTHR42718">
    <property type="entry name" value="MAJOR FACILITATOR SUPERFAMILY MULTIDRUG TRANSPORTER MFSC"/>
    <property type="match status" value="1"/>
</dbReference>
<comment type="subcellular location">
    <subcellularLocation>
        <location evidence="1">Cell membrane</location>
        <topology evidence="1">Multi-pass membrane protein</topology>
    </subcellularLocation>
</comment>
<dbReference type="RefSeq" id="WP_208235919.1">
    <property type="nucleotide sequence ID" value="NZ_BAAAQU010000001.1"/>
</dbReference>
<keyword evidence="7 9" id="KW-0472">Membrane</keyword>
<evidence type="ECO:0000313" key="12">
    <source>
        <dbReference type="Proteomes" id="UP000668403"/>
    </source>
</evidence>
<feature type="transmembrane region" description="Helical" evidence="9">
    <location>
        <begin position="448"/>
        <end position="471"/>
    </location>
</feature>
<dbReference type="GO" id="GO:0022857">
    <property type="term" value="F:transmembrane transporter activity"/>
    <property type="evidence" value="ECO:0007669"/>
    <property type="project" value="InterPro"/>
</dbReference>
<feature type="transmembrane region" description="Helical" evidence="9">
    <location>
        <begin position="119"/>
        <end position="136"/>
    </location>
</feature>
<feature type="compositionally biased region" description="Pro residues" evidence="8">
    <location>
        <begin position="38"/>
        <end position="48"/>
    </location>
</feature>
<evidence type="ECO:0000256" key="5">
    <source>
        <dbReference type="ARBA" id="ARBA00022692"/>
    </source>
</evidence>
<dbReference type="AlphaFoldDB" id="A0A939TLK8"/>
<organism evidence="11 12">
    <name type="scientific">Leucobacter tardus</name>
    <dbReference type="NCBI Taxonomy" id="501483"/>
    <lineage>
        <taxon>Bacteria</taxon>
        <taxon>Bacillati</taxon>
        <taxon>Actinomycetota</taxon>
        <taxon>Actinomycetes</taxon>
        <taxon>Micrococcales</taxon>
        <taxon>Microbacteriaceae</taxon>
        <taxon>Leucobacter</taxon>
    </lineage>
</organism>
<dbReference type="GO" id="GO:0005886">
    <property type="term" value="C:plasma membrane"/>
    <property type="evidence" value="ECO:0007669"/>
    <property type="project" value="UniProtKB-SubCell"/>
</dbReference>
<evidence type="ECO:0000313" key="11">
    <source>
        <dbReference type="EMBL" id="MBO2988513.1"/>
    </source>
</evidence>
<keyword evidence="3" id="KW-0813">Transport</keyword>
<feature type="transmembrane region" description="Helical" evidence="9">
    <location>
        <begin position="347"/>
        <end position="369"/>
    </location>
</feature>
<evidence type="ECO:0000256" key="4">
    <source>
        <dbReference type="ARBA" id="ARBA00022475"/>
    </source>
</evidence>
<feature type="transmembrane region" description="Helical" evidence="9">
    <location>
        <begin position="483"/>
        <end position="504"/>
    </location>
</feature>
<feature type="transmembrane region" description="Helical" evidence="9">
    <location>
        <begin position="311"/>
        <end position="335"/>
    </location>
</feature>
<feature type="transmembrane region" description="Helical" evidence="9">
    <location>
        <begin position="53"/>
        <end position="79"/>
    </location>
</feature>
<evidence type="ECO:0000259" key="10">
    <source>
        <dbReference type="PROSITE" id="PS50850"/>
    </source>
</evidence>
<evidence type="ECO:0000256" key="9">
    <source>
        <dbReference type="SAM" id="Phobius"/>
    </source>
</evidence>
<keyword evidence="12" id="KW-1185">Reference proteome</keyword>
<dbReference type="NCBIfam" id="TIGR00711">
    <property type="entry name" value="efflux_EmrB"/>
    <property type="match status" value="1"/>
</dbReference>
<dbReference type="CDD" id="cd17503">
    <property type="entry name" value="MFS_LmrB_MDR_like"/>
    <property type="match status" value="1"/>
</dbReference>
<feature type="transmembrane region" description="Helical" evidence="9">
    <location>
        <begin position="180"/>
        <end position="201"/>
    </location>
</feature>
<protein>
    <submittedName>
        <fullName evidence="11">Multidrug efflux MFS transporter</fullName>
    </submittedName>
</protein>
<feature type="transmembrane region" description="Helical" evidence="9">
    <location>
        <begin position="376"/>
        <end position="395"/>
    </location>
</feature>
<reference evidence="11" key="1">
    <citation type="submission" date="2021-03" db="EMBL/GenBank/DDBJ databases">
        <title>Leucobacter chromiisoli sp. nov., isolated from chromium-containing soil of chemical plant.</title>
        <authorList>
            <person name="Xu Z."/>
        </authorList>
    </citation>
    <scope>NUCLEOTIDE SEQUENCE</scope>
    <source>
        <strain evidence="11">K 70/01</strain>
    </source>
</reference>
<dbReference type="PRINTS" id="PR01036">
    <property type="entry name" value="TCRTETB"/>
</dbReference>
<dbReference type="Gene3D" id="1.20.1250.20">
    <property type="entry name" value="MFS general substrate transporter like domains"/>
    <property type="match status" value="1"/>
</dbReference>
<accession>A0A939TLK8</accession>
<feature type="transmembrane region" description="Helical" evidence="9">
    <location>
        <begin position="401"/>
        <end position="427"/>
    </location>
</feature>
<dbReference type="SUPFAM" id="SSF103473">
    <property type="entry name" value="MFS general substrate transporter"/>
    <property type="match status" value="1"/>
</dbReference>
<keyword evidence="4" id="KW-1003">Cell membrane</keyword>
<comment type="caution">
    <text evidence="11">The sequence shown here is derived from an EMBL/GenBank/DDBJ whole genome shotgun (WGS) entry which is preliminary data.</text>
</comment>
<evidence type="ECO:0000256" key="1">
    <source>
        <dbReference type="ARBA" id="ARBA00004651"/>
    </source>
</evidence>
<dbReference type="Gene3D" id="1.20.1720.10">
    <property type="entry name" value="Multidrug resistance protein D"/>
    <property type="match status" value="1"/>
</dbReference>
<dbReference type="InterPro" id="IPR004638">
    <property type="entry name" value="EmrB-like"/>
</dbReference>
<dbReference type="Proteomes" id="UP000668403">
    <property type="component" value="Unassembled WGS sequence"/>
</dbReference>
<evidence type="ECO:0000256" key="7">
    <source>
        <dbReference type="ARBA" id="ARBA00023136"/>
    </source>
</evidence>